<dbReference type="GO" id="GO:0016491">
    <property type="term" value="F:oxidoreductase activity"/>
    <property type="evidence" value="ECO:0007669"/>
    <property type="project" value="InterPro"/>
</dbReference>
<gene>
    <name evidence="4" type="ORF">EJB05_08620</name>
</gene>
<dbReference type="EMBL" id="RWGY01000005">
    <property type="protein sequence ID" value="TVU42227.1"/>
    <property type="molecule type" value="Genomic_DNA"/>
</dbReference>
<dbReference type="Gene3D" id="3.30.43.10">
    <property type="entry name" value="Uridine Diphospho-n-acetylenolpyruvylglucosamine Reductase, domain 2"/>
    <property type="match status" value="1"/>
</dbReference>
<keyword evidence="1" id="KW-0285">Flavoprotein</keyword>
<dbReference type="GO" id="GO:0050660">
    <property type="term" value="F:flavin adenine dinucleotide binding"/>
    <property type="evidence" value="ECO:0007669"/>
    <property type="project" value="InterPro"/>
</dbReference>
<feature type="domain" description="Berberine/berberine-like" evidence="3">
    <location>
        <begin position="98"/>
        <end position="133"/>
    </location>
</feature>
<feature type="non-terminal residue" evidence="4">
    <location>
        <position position="1"/>
    </location>
</feature>
<comment type="caution">
    <text evidence="4">The sequence shown here is derived from an EMBL/GenBank/DDBJ whole genome shotgun (WGS) entry which is preliminary data.</text>
</comment>
<evidence type="ECO:0000259" key="3">
    <source>
        <dbReference type="Pfam" id="PF08031"/>
    </source>
</evidence>
<evidence type="ECO:0000313" key="5">
    <source>
        <dbReference type="Proteomes" id="UP000324897"/>
    </source>
</evidence>
<organism evidence="4 5">
    <name type="scientific">Eragrostis curvula</name>
    <name type="common">weeping love grass</name>
    <dbReference type="NCBI Taxonomy" id="38414"/>
    <lineage>
        <taxon>Eukaryota</taxon>
        <taxon>Viridiplantae</taxon>
        <taxon>Streptophyta</taxon>
        <taxon>Embryophyta</taxon>
        <taxon>Tracheophyta</taxon>
        <taxon>Spermatophyta</taxon>
        <taxon>Magnoliopsida</taxon>
        <taxon>Liliopsida</taxon>
        <taxon>Poales</taxon>
        <taxon>Poaceae</taxon>
        <taxon>PACMAD clade</taxon>
        <taxon>Chloridoideae</taxon>
        <taxon>Eragrostideae</taxon>
        <taxon>Eragrostidinae</taxon>
        <taxon>Eragrostis</taxon>
    </lineage>
</organism>
<dbReference type="Proteomes" id="UP000324897">
    <property type="component" value="Unassembled WGS sequence"/>
</dbReference>
<accession>A0A5J9W2R8</accession>
<dbReference type="Pfam" id="PF08031">
    <property type="entry name" value="BBE"/>
    <property type="match status" value="1"/>
</dbReference>
<dbReference type="Gene3D" id="3.30.465.10">
    <property type="match status" value="1"/>
</dbReference>
<evidence type="ECO:0000256" key="1">
    <source>
        <dbReference type="ARBA" id="ARBA00022630"/>
    </source>
</evidence>
<proteinExistence type="predicted"/>
<dbReference type="InterPro" id="IPR016167">
    <property type="entry name" value="FAD-bd_PCMH_sub1"/>
</dbReference>
<name>A0A5J9W2R8_9POAL</name>
<keyword evidence="2" id="KW-0274">FAD</keyword>
<dbReference type="InterPro" id="IPR016169">
    <property type="entry name" value="FAD-bd_PCMH_sub2"/>
</dbReference>
<dbReference type="PANTHER" id="PTHR32448">
    <property type="entry name" value="OS08G0158400 PROTEIN"/>
    <property type="match status" value="1"/>
</dbReference>
<dbReference type="OrthoDB" id="691122at2759"/>
<dbReference type="AlphaFoldDB" id="A0A5J9W2R8"/>
<protein>
    <recommendedName>
        <fullName evidence="3">Berberine/berberine-like domain-containing protein</fullName>
    </recommendedName>
</protein>
<dbReference type="InterPro" id="IPR012951">
    <property type="entry name" value="BBE"/>
</dbReference>
<keyword evidence="5" id="KW-1185">Reference proteome</keyword>
<sequence length="140" mass="15619">MTSLAASPRAYIPSRLIQTPLRHPINSATLLSTARNLRYVIPGTVRPVVVIAVTEAGHVQTTMRCGRRHGVRVRSGGHLSRLRGPLLRRPARNHYAKAKVWGEKYFKGNFKRLAAVKSKVDPYDFFRNEQSIPPLPAAKG</sequence>
<evidence type="ECO:0000256" key="2">
    <source>
        <dbReference type="ARBA" id="ARBA00022827"/>
    </source>
</evidence>
<evidence type="ECO:0000313" key="4">
    <source>
        <dbReference type="EMBL" id="TVU42227.1"/>
    </source>
</evidence>
<dbReference type="Gramene" id="TVU42227">
    <property type="protein sequence ID" value="TVU42227"/>
    <property type="gene ID" value="EJB05_08620"/>
</dbReference>
<reference evidence="4 5" key="1">
    <citation type="journal article" date="2019" name="Sci. Rep.">
        <title>A high-quality genome of Eragrostis curvula grass provides insights into Poaceae evolution and supports new strategies to enhance forage quality.</title>
        <authorList>
            <person name="Carballo J."/>
            <person name="Santos B.A.C.M."/>
            <person name="Zappacosta D."/>
            <person name="Garbus I."/>
            <person name="Selva J.P."/>
            <person name="Gallo C.A."/>
            <person name="Diaz A."/>
            <person name="Albertini E."/>
            <person name="Caccamo M."/>
            <person name="Echenique V."/>
        </authorList>
    </citation>
    <scope>NUCLEOTIDE SEQUENCE [LARGE SCALE GENOMIC DNA]</scope>
    <source>
        <strain evidence="5">cv. Victoria</strain>
        <tissue evidence="4">Leaf</tissue>
    </source>
</reference>